<name>A0ACD2U247_9PSED</name>
<sequence>MNLDEVVRFAPLAINCFTGSLAQLYARNGAPIDEAQLLEAGDGYLYRAGLDEWGMPEYTFAVEEVGLLACQALGADVQRLPFAADWLEQLRTLLQTHPGVVVWVNSAHLDYAPVYRSKPGYLHAVLVTGIHESASHVKIFDSLIVDREPHGCEAWLSIEAFATAICDRVRTETYDHMGHFVVMRPALQPVAFDVRENLLRQARSYRVNKRHRDALQVYRELCLGRFRGPAQPAAIAARRLFDHIVVLYVIPGLSLLGQSLQRAGCDARLQDMSQTLIDHWRALSLLALKFEATHSPQVLARLEQRFALIEALTSTLWLELHQALQDA</sequence>
<reference evidence="1" key="1">
    <citation type="submission" date="2017-05" db="EMBL/GenBank/DDBJ databases">
        <authorList>
            <person name="Varghese N."/>
            <person name="Submissions S."/>
        </authorList>
    </citation>
    <scope>NUCLEOTIDE SEQUENCE</scope>
    <source>
        <strain evidence="1">LMG 28168</strain>
    </source>
</reference>
<dbReference type="EMBL" id="FXUY01000001">
    <property type="protein sequence ID" value="SMQ23678.1"/>
    <property type="molecule type" value="Genomic_DNA"/>
</dbReference>
<evidence type="ECO:0000313" key="2">
    <source>
        <dbReference type="Proteomes" id="UP001158048"/>
    </source>
</evidence>
<organism evidence="1 2">
    <name type="scientific">Pseudomonas helmanticensis</name>
    <dbReference type="NCBI Taxonomy" id="1471381"/>
    <lineage>
        <taxon>Bacteria</taxon>
        <taxon>Pseudomonadati</taxon>
        <taxon>Pseudomonadota</taxon>
        <taxon>Gammaproteobacteria</taxon>
        <taxon>Pseudomonadales</taxon>
        <taxon>Pseudomonadaceae</taxon>
        <taxon>Pseudomonas</taxon>
    </lineage>
</organism>
<keyword evidence="2" id="KW-1185">Reference proteome</keyword>
<accession>A0ACD2U247</accession>
<dbReference type="Proteomes" id="UP001158048">
    <property type="component" value="Unassembled WGS sequence"/>
</dbReference>
<gene>
    <name evidence="1" type="ORF">SAMN04488483_1131</name>
</gene>
<evidence type="ECO:0000313" key="1">
    <source>
        <dbReference type="EMBL" id="SMQ23678.1"/>
    </source>
</evidence>
<comment type="caution">
    <text evidence="1">The sequence shown here is derived from an EMBL/GenBank/DDBJ whole genome shotgun (WGS) entry which is preliminary data.</text>
</comment>
<protein>
    <submittedName>
        <fullName evidence="1">Butirosin biosynthesis protein H, N-terminal</fullName>
    </submittedName>
</protein>
<proteinExistence type="predicted"/>